<comment type="caution">
    <text evidence="2">The sequence shown here is derived from an EMBL/GenBank/DDBJ whole genome shotgun (WGS) entry which is preliminary data.</text>
</comment>
<evidence type="ECO:0000313" key="2">
    <source>
        <dbReference type="EMBL" id="KAF6752226.1"/>
    </source>
</evidence>
<dbReference type="EMBL" id="JACGCI010000045">
    <property type="protein sequence ID" value="KAF6752226.1"/>
    <property type="molecule type" value="Genomic_DNA"/>
</dbReference>
<name>A0A8H6M4U8_9AGAR</name>
<dbReference type="Proteomes" id="UP000521943">
    <property type="component" value="Unassembled WGS sequence"/>
</dbReference>
<protein>
    <submittedName>
        <fullName evidence="2">Uncharacterized protein</fullName>
    </submittedName>
</protein>
<organism evidence="2 3">
    <name type="scientific">Ephemerocybe angulata</name>
    <dbReference type="NCBI Taxonomy" id="980116"/>
    <lineage>
        <taxon>Eukaryota</taxon>
        <taxon>Fungi</taxon>
        <taxon>Dikarya</taxon>
        <taxon>Basidiomycota</taxon>
        <taxon>Agaricomycotina</taxon>
        <taxon>Agaricomycetes</taxon>
        <taxon>Agaricomycetidae</taxon>
        <taxon>Agaricales</taxon>
        <taxon>Agaricineae</taxon>
        <taxon>Psathyrellaceae</taxon>
        <taxon>Ephemerocybe</taxon>
    </lineage>
</organism>
<evidence type="ECO:0000256" key="1">
    <source>
        <dbReference type="SAM" id="SignalP"/>
    </source>
</evidence>
<sequence>MANSLPVSVLLSLFHCCSTLSGLRSLSAHFLKIYTSDIPTNMKSEDRETDCAVTPGHQDHGTNRTQIDGIKLHHDALPFLAWYTNKGGYVSDMGLSATSKPYNQHHYWPLAAASNPYNQHHLSSAPASLVPLVTLRQVSSSLVNTVDRWRRRLFTGLWVSIPLHFSIRNMMLTFASIHEHPAVIADPARCDEIRSRPPFDTLQPASRNVGGPIDQESSSLVIVAGESMGGAIGMWKSPRCPPFPRLGKPCTDAIHPSTIIYIRSRFSMSRLSCERPAASPACSQTLDLVHLCTSHDDFSSLSVARAMPFDVDSRL</sequence>
<reference evidence="2 3" key="1">
    <citation type="submission" date="2020-07" db="EMBL/GenBank/DDBJ databases">
        <title>Comparative genomics of pyrophilous fungi reveals a link between fire events and developmental genes.</title>
        <authorList>
            <consortium name="DOE Joint Genome Institute"/>
            <person name="Steindorff A.S."/>
            <person name="Carver A."/>
            <person name="Calhoun S."/>
            <person name="Stillman K."/>
            <person name="Liu H."/>
            <person name="Lipzen A."/>
            <person name="Pangilinan J."/>
            <person name="Labutti K."/>
            <person name="Bruns T.D."/>
            <person name="Grigoriev I.V."/>
        </authorList>
    </citation>
    <scope>NUCLEOTIDE SEQUENCE [LARGE SCALE GENOMIC DNA]</scope>
    <source>
        <strain evidence="2 3">CBS 144469</strain>
    </source>
</reference>
<proteinExistence type="predicted"/>
<gene>
    <name evidence="2" type="ORF">DFP72DRAFT_1070536</name>
</gene>
<keyword evidence="3" id="KW-1185">Reference proteome</keyword>
<feature type="chain" id="PRO_5034062078" evidence="1">
    <location>
        <begin position="20"/>
        <end position="315"/>
    </location>
</feature>
<dbReference type="AlphaFoldDB" id="A0A8H6M4U8"/>
<evidence type="ECO:0000313" key="3">
    <source>
        <dbReference type="Proteomes" id="UP000521943"/>
    </source>
</evidence>
<keyword evidence="1" id="KW-0732">Signal</keyword>
<accession>A0A8H6M4U8</accession>
<feature type="signal peptide" evidence="1">
    <location>
        <begin position="1"/>
        <end position="19"/>
    </location>
</feature>